<protein>
    <submittedName>
        <fullName evidence="1">Uncharacterized protein</fullName>
    </submittedName>
</protein>
<organism evidence="1 2">
    <name type="scientific">Amniculicola lignicola CBS 123094</name>
    <dbReference type="NCBI Taxonomy" id="1392246"/>
    <lineage>
        <taxon>Eukaryota</taxon>
        <taxon>Fungi</taxon>
        <taxon>Dikarya</taxon>
        <taxon>Ascomycota</taxon>
        <taxon>Pezizomycotina</taxon>
        <taxon>Dothideomycetes</taxon>
        <taxon>Pleosporomycetidae</taxon>
        <taxon>Pleosporales</taxon>
        <taxon>Amniculicolaceae</taxon>
        <taxon>Amniculicola</taxon>
    </lineage>
</organism>
<accession>A0A6A5VYK1</accession>
<evidence type="ECO:0000313" key="1">
    <source>
        <dbReference type="EMBL" id="KAF1994074.1"/>
    </source>
</evidence>
<evidence type="ECO:0000313" key="2">
    <source>
        <dbReference type="Proteomes" id="UP000799779"/>
    </source>
</evidence>
<gene>
    <name evidence="1" type="ORF">P154DRAFT_40621</name>
</gene>
<dbReference type="Proteomes" id="UP000799779">
    <property type="component" value="Unassembled WGS sequence"/>
</dbReference>
<reference evidence="1" key="1">
    <citation type="journal article" date="2020" name="Stud. Mycol.">
        <title>101 Dothideomycetes genomes: a test case for predicting lifestyles and emergence of pathogens.</title>
        <authorList>
            <person name="Haridas S."/>
            <person name="Albert R."/>
            <person name="Binder M."/>
            <person name="Bloem J."/>
            <person name="Labutti K."/>
            <person name="Salamov A."/>
            <person name="Andreopoulos B."/>
            <person name="Baker S."/>
            <person name="Barry K."/>
            <person name="Bills G."/>
            <person name="Bluhm B."/>
            <person name="Cannon C."/>
            <person name="Castanera R."/>
            <person name="Culley D."/>
            <person name="Daum C."/>
            <person name="Ezra D."/>
            <person name="Gonzalez J."/>
            <person name="Henrissat B."/>
            <person name="Kuo A."/>
            <person name="Liang C."/>
            <person name="Lipzen A."/>
            <person name="Lutzoni F."/>
            <person name="Magnuson J."/>
            <person name="Mondo S."/>
            <person name="Nolan M."/>
            <person name="Ohm R."/>
            <person name="Pangilinan J."/>
            <person name="Park H.-J."/>
            <person name="Ramirez L."/>
            <person name="Alfaro M."/>
            <person name="Sun H."/>
            <person name="Tritt A."/>
            <person name="Yoshinaga Y."/>
            <person name="Zwiers L.-H."/>
            <person name="Turgeon B."/>
            <person name="Goodwin S."/>
            <person name="Spatafora J."/>
            <person name="Crous P."/>
            <person name="Grigoriev I."/>
        </authorList>
    </citation>
    <scope>NUCLEOTIDE SEQUENCE</scope>
    <source>
        <strain evidence="1">CBS 123094</strain>
    </source>
</reference>
<sequence>MNPEPEHLPYHSHTKTTGLNPFDWGTVLSDRESFVRCRMHSSTRAISIILRPRWRYPVAHFEDSGASVREPRQHFESFRATGRIATHRRLSVGAGWYLGGIEMHLWHPWRHAACTILPCGGDFVARRGDTTVTKARQPTAFGNLSNDSYTSRTQGLVRTLQRLVISFHFCCCEQHCPAGGVCPSLLGQLHFRAQLKPSDLRFHRVSWIIPARFHTWG</sequence>
<proteinExistence type="predicted"/>
<dbReference type="EMBL" id="ML977673">
    <property type="protein sequence ID" value="KAF1994074.1"/>
    <property type="molecule type" value="Genomic_DNA"/>
</dbReference>
<name>A0A6A5VYK1_9PLEO</name>
<keyword evidence="2" id="KW-1185">Reference proteome</keyword>
<dbReference type="AlphaFoldDB" id="A0A6A5VYK1"/>